<dbReference type="RefSeq" id="WP_201872139.1">
    <property type="nucleotide sequence ID" value="NZ_JAERRF010000003.1"/>
</dbReference>
<dbReference type="Pfam" id="PF02525">
    <property type="entry name" value="Flavodoxin_2"/>
    <property type="match status" value="1"/>
</dbReference>
<evidence type="ECO:0000256" key="4">
    <source>
        <dbReference type="ARBA" id="ARBA00023027"/>
    </source>
</evidence>
<evidence type="ECO:0000256" key="5">
    <source>
        <dbReference type="ARBA" id="ARBA00048542"/>
    </source>
</evidence>
<evidence type="ECO:0000256" key="1">
    <source>
        <dbReference type="ARBA" id="ARBA00022630"/>
    </source>
</evidence>
<dbReference type="PANTHER" id="PTHR43741">
    <property type="entry name" value="FMN-DEPENDENT NADH-AZOREDUCTASE 1"/>
    <property type="match status" value="1"/>
</dbReference>
<feature type="domain" description="Flavodoxin-like fold" evidence="7">
    <location>
        <begin position="3"/>
        <end position="169"/>
    </location>
</feature>
<evidence type="ECO:0000256" key="3">
    <source>
        <dbReference type="ARBA" id="ARBA00023002"/>
    </source>
</evidence>
<feature type="binding site" evidence="6">
    <location>
        <begin position="137"/>
        <end position="140"/>
    </location>
    <ligand>
        <name>FMN</name>
        <dbReference type="ChEBI" id="CHEBI:58210"/>
    </ligand>
</feature>
<accession>A0ABS1N825</accession>
<proteinExistence type="inferred from homology"/>
<keyword evidence="2 6" id="KW-0288">FMN</keyword>
<evidence type="ECO:0000259" key="7">
    <source>
        <dbReference type="Pfam" id="PF02525"/>
    </source>
</evidence>
<reference evidence="8 9" key="1">
    <citation type="submission" date="2021-01" db="EMBL/GenBank/DDBJ databases">
        <title>WGS of actinomycetes isolated from Thailand.</title>
        <authorList>
            <person name="Thawai C."/>
        </authorList>
    </citation>
    <scope>NUCLEOTIDE SEQUENCE [LARGE SCALE GENOMIC DNA]</scope>
    <source>
        <strain evidence="8 9">CA1R205</strain>
    </source>
</reference>
<evidence type="ECO:0000313" key="8">
    <source>
        <dbReference type="EMBL" id="MBL1096208.1"/>
    </source>
</evidence>
<dbReference type="InterPro" id="IPR023048">
    <property type="entry name" value="NADH:quinone_OxRdtase_FMN_depd"/>
</dbReference>
<protein>
    <recommendedName>
        <fullName evidence="6">FMN dependent NADH:quinone oxidoreductase</fullName>
        <ecNumber evidence="6">1.6.5.-</ecNumber>
    </recommendedName>
    <alternativeName>
        <fullName evidence="6">Azo-dye reductase</fullName>
    </alternativeName>
    <alternativeName>
        <fullName evidence="6">FMN-dependent NADH-azo compound oxidoreductase</fullName>
    </alternativeName>
    <alternativeName>
        <fullName evidence="6">FMN-dependent NADH-azoreductase</fullName>
        <ecNumber evidence="6">1.7.1.17</ecNumber>
    </alternativeName>
</protein>
<comment type="caution">
    <text evidence="8">The sequence shown here is derived from an EMBL/GenBank/DDBJ whole genome shotgun (WGS) entry which is preliminary data.</text>
</comment>
<evidence type="ECO:0000256" key="2">
    <source>
        <dbReference type="ARBA" id="ARBA00022643"/>
    </source>
</evidence>
<keyword evidence="3 6" id="KW-0560">Oxidoreductase</keyword>
<feature type="binding site" evidence="6">
    <location>
        <position position="10"/>
    </location>
    <ligand>
        <name>FMN</name>
        <dbReference type="ChEBI" id="CHEBI:58210"/>
    </ligand>
</feature>
<dbReference type="EC" id="1.7.1.17" evidence="6"/>
<dbReference type="SUPFAM" id="SSF52218">
    <property type="entry name" value="Flavoproteins"/>
    <property type="match status" value="1"/>
</dbReference>
<organism evidence="8 9">
    <name type="scientific">Streptomyces coffeae</name>
    <dbReference type="NCBI Taxonomy" id="621382"/>
    <lineage>
        <taxon>Bacteria</taxon>
        <taxon>Bacillati</taxon>
        <taxon>Actinomycetota</taxon>
        <taxon>Actinomycetes</taxon>
        <taxon>Kitasatosporales</taxon>
        <taxon>Streptomycetaceae</taxon>
        <taxon>Streptomyces</taxon>
    </lineage>
</organism>
<sequence>MPTLLHIDSSVWPGDASASRAVTATFRKEWEAQHPDGTVIYRDLVAEPLPHLDGAAAHAGFVPADDRTPEQHDAFALRETLAGELERADAVLIGAPMYNFTIPSTLKAWLDHVIIMGRTAGAEQTTTSGTPAVVVASRGGGYGPGTPRESFEFVTTYLDKALNGALGLEVEFVVPELTLARTNPAMANLIELADASKAKAHEDAAAKAKVLASRFAA</sequence>
<comment type="function">
    <text evidence="6">Also exhibits azoreductase activity. Catalyzes the reductive cleavage of the azo bond in aromatic azo compounds to the corresponding amines.</text>
</comment>
<evidence type="ECO:0000313" key="9">
    <source>
        <dbReference type="Proteomes" id="UP000634229"/>
    </source>
</evidence>
<comment type="catalytic activity">
    <reaction evidence="5">
        <text>N,N-dimethyl-1,4-phenylenediamine + anthranilate + 2 NAD(+) = 2-(4-dimethylaminophenyl)diazenylbenzoate + 2 NADH + 2 H(+)</text>
        <dbReference type="Rhea" id="RHEA:55872"/>
        <dbReference type="ChEBI" id="CHEBI:15378"/>
        <dbReference type="ChEBI" id="CHEBI:15783"/>
        <dbReference type="ChEBI" id="CHEBI:16567"/>
        <dbReference type="ChEBI" id="CHEBI:57540"/>
        <dbReference type="ChEBI" id="CHEBI:57945"/>
        <dbReference type="ChEBI" id="CHEBI:71579"/>
        <dbReference type="EC" id="1.7.1.17"/>
    </reaction>
    <physiologicalReaction direction="right-to-left" evidence="5">
        <dbReference type="Rhea" id="RHEA:55874"/>
    </physiologicalReaction>
</comment>
<dbReference type="InterPro" id="IPR029039">
    <property type="entry name" value="Flavoprotein-like_sf"/>
</dbReference>
<dbReference type="HAMAP" id="MF_01216">
    <property type="entry name" value="Azoreductase_type1"/>
    <property type="match status" value="1"/>
</dbReference>
<gene>
    <name evidence="6" type="primary">azoR</name>
    <name evidence="8" type="ORF">JK363_05915</name>
</gene>
<feature type="binding site" evidence="6">
    <location>
        <begin position="17"/>
        <end position="19"/>
    </location>
    <ligand>
        <name>FMN</name>
        <dbReference type="ChEBI" id="CHEBI:58210"/>
    </ligand>
</feature>
<dbReference type="InterPro" id="IPR050104">
    <property type="entry name" value="FMN-dep_NADH:Q_OxRdtase_AzoR1"/>
</dbReference>
<dbReference type="InterPro" id="IPR003680">
    <property type="entry name" value="Flavodoxin_fold"/>
</dbReference>
<keyword evidence="1 6" id="KW-0285">Flavoprotein</keyword>
<keyword evidence="4 6" id="KW-0520">NAD</keyword>
<dbReference type="EMBL" id="JAERRF010000003">
    <property type="protein sequence ID" value="MBL1096208.1"/>
    <property type="molecule type" value="Genomic_DNA"/>
</dbReference>
<name>A0ABS1N825_9ACTN</name>
<feature type="binding site" evidence="6">
    <location>
        <begin position="97"/>
        <end position="100"/>
    </location>
    <ligand>
        <name>FMN</name>
        <dbReference type="ChEBI" id="CHEBI:58210"/>
    </ligand>
</feature>
<dbReference type="EC" id="1.6.5.-" evidence="6"/>
<comment type="cofactor">
    <cofactor evidence="6">
        <name>FMN</name>
        <dbReference type="ChEBI" id="CHEBI:58210"/>
    </cofactor>
    <text evidence="6">Binds 1 FMN per subunit.</text>
</comment>
<comment type="similarity">
    <text evidence="6">Belongs to the azoreductase type 1 family.</text>
</comment>
<dbReference type="Proteomes" id="UP000634229">
    <property type="component" value="Unassembled WGS sequence"/>
</dbReference>
<comment type="catalytic activity">
    <reaction evidence="6">
        <text>2 a quinone + NADH + H(+) = 2 a 1,4-benzosemiquinone + NAD(+)</text>
        <dbReference type="Rhea" id="RHEA:65952"/>
        <dbReference type="ChEBI" id="CHEBI:15378"/>
        <dbReference type="ChEBI" id="CHEBI:57540"/>
        <dbReference type="ChEBI" id="CHEBI:57945"/>
        <dbReference type="ChEBI" id="CHEBI:132124"/>
        <dbReference type="ChEBI" id="CHEBI:134225"/>
    </reaction>
</comment>
<evidence type="ECO:0000256" key="6">
    <source>
        <dbReference type="HAMAP-Rule" id="MF_01216"/>
    </source>
</evidence>
<dbReference type="PANTHER" id="PTHR43741:SF4">
    <property type="entry name" value="FMN-DEPENDENT NADH:QUINONE OXIDOREDUCTASE"/>
    <property type="match status" value="1"/>
</dbReference>
<dbReference type="Gene3D" id="3.40.50.360">
    <property type="match status" value="1"/>
</dbReference>
<comment type="subunit">
    <text evidence="6">Homodimer.</text>
</comment>
<comment type="function">
    <text evidence="6">Quinone reductase that provides resistance to thiol-specific stress caused by electrophilic quinones.</text>
</comment>
<keyword evidence="9" id="KW-1185">Reference proteome</keyword>